<organism evidence="5 6">
    <name type="scientific">Jatropha curcas</name>
    <name type="common">Barbados nut</name>
    <dbReference type="NCBI Taxonomy" id="180498"/>
    <lineage>
        <taxon>Eukaryota</taxon>
        <taxon>Viridiplantae</taxon>
        <taxon>Streptophyta</taxon>
        <taxon>Embryophyta</taxon>
        <taxon>Tracheophyta</taxon>
        <taxon>Spermatophyta</taxon>
        <taxon>Magnoliopsida</taxon>
        <taxon>eudicotyledons</taxon>
        <taxon>Gunneridae</taxon>
        <taxon>Pentapetalae</taxon>
        <taxon>rosids</taxon>
        <taxon>fabids</taxon>
        <taxon>Malpighiales</taxon>
        <taxon>Euphorbiaceae</taxon>
        <taxon>Crotonoideae</taxon>
        <taxon>Jatropheae</taxon>
        <taxon>Jatropha</taxon>
    </lineage>
</organism>
<keyword evidence="6" id="KW-1185">Reference proteome</keyword>
<feature type="domain" description="FAM91 C-terminal" evidence="4">
    <location>
        <begin position="572"/>
        <end position="790"/>
    </location>
</feature>
<dbReference type="InterPro" id="IPR039199">
    <property type="entry name" value="FAM91"/>
</dbReference>
<dbReference type="OrthoDB" id="275996at2759"/>
<feature type="domain" description="FAM91 N-terminal" evidence="3">
    <location>
        <begin position="17"/>
        <end position="307"/>
    </location>
</feature>
<dbReference type="AlphaFoldDB" id="A0A067KBJ2"/>
<feature type="region of interest" description="Disordered" evidence="2">
    <location>
        <begin position="493"/>
        <end position="519"/>
    </location>
</feature>
<dbReference type="EMBL" id="KK914761">
    <property type="protein sequence ID" value="KDP29184.1"/>
    <property type="molecule type" value="Genomic_DNA"/>
</dbReference>
<dbReference type="STRING" id="180498.A0A067KBJ2"/>
<dbReference type="KEGG" id="jcu:105642286"/>
<dbReference type="InterPro" id="IPR028097">
    <property type="entry name" value="FAM91_C_dom"/>
</dbReference>
<evidence type="ECO:0000313" key="6">
    <source>
        <dbReference type="Proteomes" id="UP000027138"/>
    </source>
</evidence>
<evidence type="ECO:0000256" key="1">
    <source>
        <dbReference type="ARBA" id="ARBA00010319"/>
    </source>
</evidence>
<proteinExistence type="inferred from homology"/>
<dbReference type="PANTHER" id="PTHR28441:SF2">
    <property type="entry name" value="PROTEIN FAM91A1"/>
    <property type="match status" value="1"/>
</dbReference>
<gene>
    <name evidence="5" type="ORF">JCGZ_16573</name>
</gene>
<dbReference type="Pfam" id="PF14647">
    <property type="entry name" value="FAM91_N"/>
    <property type="match status" value="1"/>
</dbReference>
<name>A0A067KBJ2_JATCU</name>
<sequence>MQRIPVTVEEQLILKAIKDECPWENLPKRLQATLTTKEEWHRRIIEHCIKKRLQWNTCFARRVCKEGEYYEEMMRYLRKNLALFPYHLAEYVCRVMRLSPFRYYCDMIFEVMKNEQPYDSIPNFSAADALRLTGIGRNEFIDIMNKCRSKKIMWKLNKSIAKELLPTQPVDFAIEPWWGVCLVNFTLEEFKKLSEEEMATIDKVCKEEANAFILFDPDIVKGLYRRGLIYFDVPVYSDDRFKVSRLEGFVSNRDQSYEDPIEELLYAVFVVSSENATVAELATTLQADLSQLQAAASFACRLGWADKLIDPGSVLQDTSIPGSLKVALSDDEDAACASIGSANMSADGDAAAQGDISGMEIYGPRSSSHVRVAFLVDANITSYLMMGSVSPGLKSHAVTLYEAGKLGHASIADLCKDLSTLEGAKFEGELQEFANHAFSLRCVLECLLSGGIATDSKVEEVCNKIGTFASSNDEATSLIADISLTDKSQNSVVNEDEADIDRSTKSGMSQDNSDLVECASGSTGEATSVVLSEDGNPLSEVSKSDSNVQNDEKLIPAEGSDVGRGTIRRRRKYRVDILRCESLAALAPATLDRLFLRDYDIVVSIIPLPHSAVLPGPKGPIHFGPPCHSSLTPWMKLVLYSTVGSGPLTVVLMKGQCFRLLPAPLAGCEKALIWSWDGSAIGGLGSKFEGNLVKGSVLLHCLNSLLKYSAVLVQPLSRYDLDESGRIITMEVPLPLNNADGSIGRIENELVLSENESSKLNSLLTQLTKKLGLSTIGYVRLLKLFIERESEHFAPDDQKYEWVPLSVEFGMPLFSPKLCNNICKRIVSSELLQLDSFTGHHEAMQGLRKRLRDVCAEYQATGPAAKLLYQKEQSRDMSRNLINYASGRWNPLVDPSSPISGTLSEHQRLKLASRQRSRTEVLSFDGSILRSYALTPVYEAVTRPIDENSSPLVNPMKADPDEVDSKEAILPGVNLIFDGAELHPFDIGACLQARQPISLIAEAAAASVSSAAIK</sequence>
<evidence type="ECO:0008006" key="7">
    <source>
        <dbReference type="Google" id="ProtNLM"/>
    </source>
</evidence>
<dbReference type="InterPro" id="IPR028091">
    <property type="entry name" value="FAM91_N_dom"/>
</dbReference>
<evidence type="ECO:0000259" key="4">
    <source>
        <dbReference type="Pfam" id="PF14648"/>
    </source>
</evidence>
<reference evidence="5 6" key="1">
    <citation type="journal article" date="2014" name="PLoS ONE">
        <title>Global Analysis of Gene Expression Profiles in Physic Nut (Jatropha curcas L.) Seedlings Exposed to Salt Stress.</title>
        <authorList>
            <person name="Zhang L."/>
            <person name="Zhang C."/>
            <person name="Wu P."/>
            <person name="Chen Y."/>
            <person name="Li M."/>
            <person name="Jiang H."/>
            <person name="Wu G."/>
        </authorList>
    </citation>
    <scope>NUCLEOTIDE SEQUENCE [LARGE SCALE GENOMIC DNA]</scope>
    <source>
        <strain evidence="6">cv. GZQX0401</strain>
        <tissue evidence="5">Young leaves</tissue>
    </source>
</reference>
<dbReference type="Pfam" id="PF14648">
    <property type="entry name" value="FAM91_C"/>
    <property type="match status" value="2"/>
</dbReference>
<accession>A0A067KBJ2</accession>
<protein>
    <recommendedName>
        <fullName evidence="7">FAM91 N-terminal domain-containing protein</fullName>
    </recommendedName>
</protein>
<evidence type="ECO:0000259" key="3">
    <source>
        <dbReference type="Pfam" id="PF14647"/>
    </source>
</evidence>
<dbReference type="Proteomes" id="UP000027138">
    <property type="component" value="Unassembled WGS sequence"/>
</dbReference>
<comment type="similarity">
    <text evidence="1">Belongs to the FAM91 family.</text>
</comment>
<feature type="domain" description="FAM91 C-terminal" evidence="4">
    <location>
        <begin position="370"/>
        <end position="455"/>
    </location>
</feature>
<evidence type="ECO:0000256" key="2">
    <source>
        <dbReference type="SAM" id="MobiDB-lite"/>
    </source>
</evidence>
<dbReference type="PANTHER" id="PTHR28441">
    <property type="entry name" value="PROTEIN FAM91A1"/>
    <property type="match status" value="1"/>
</dbReference>
<evidence type="ECO:0000313" key="5">
    <source>
        <dbReference type="EMBL" id="KDP29184.1"/>
    </source>
</evidence>